<dbReference type="InterPro" id="IPR043502">
    <property type="entry name" value="DNA/RNA_pol_sf"/>
</dbReference>
<dbReference type="SUPFAM" id="SSF56672">
    <property type="entry name" value="DNA/RNA polymerases"/>
    <property type="match status" value="1"/>
</dbReference>
<evidence type="ECO:0000313" key="1">
    <source>
        <dbReference type="EMBL" id="CAH3118631.1"/>
    </source>
</evidence>
<dbReference type="Gene3D" id="3.90.1600.10">
    <property type="entry name" value="Palm domain of DNA polymerase"/>
    <property type="match status" value="1"/>
</dbReference>
<name>A0ABN8NQM0_9CNID</name>
<dbReference type="PANTHER" id="PTHR33568:SF3">
    <property type="entry name" value="DNA-DIRECTED DNA POLYMERASE"/>
    <property type="match status" value="1"/>
</dbReference>
<comment type="caution">
    <text evidence="1">The sequence shown here is derived from an EMBL/GenBank/DDBJ whole genome shotgun (WGS) entry which is preliminary data.</text>
</comment>
<evidence type="ECO:0008006" key="3">
    <source>
        <dbReference type="Google" id="ProtNLM"/>
    </source>
</evidence>
<sequence length="369" mass="42661">MENDNQAIDSQIQDLMGSQDNELFLAASRPYEQQGGNPIFRAIFTQASRNRSFRGIVHQKKFRLTFLQLRTPEENKPLGEALTEAIRQGLQQVVQAENINPAQYSLLVAIYSNSLTNIWAQSARNVPLNECFWGKFGERNNKPSTQYSLLKDPSYHISNIRVCSEDVLEVVTTRAEEQVEQNLKTNIFVAVYTTAHACLTLYSALETLQQRVFYYDTDSVIYKWRPGQVEIPLGVFLRDFTDEKDGDPIIEFASGGPKNYGYLTRGGKVECQVRGFSLNYRNELSLNFYALRDNILKELDDPQEERRTITFVDKNFFNRDQTNKCIRLIEREKQYGLVFDKRVIDRTTRMSYPYGYVGIRGKVDMLLEL</sequence>
<organism evidence="1 2">
    <name type="scientific">Porites lobata</name>
    <dbReference type="NCBI Taxonomy" id="104759"/>
    <lineage>
        <taxon>Eukaryota</taxon>
        <taxon>Metazoa</taxon>
        <taxon>Cnidaria</taxon>
        <taxon>Anthozoa</taxon>
        <taxon>Hexacorallia</taxon>
        <taxon>Scleractinia</taxon>
        <taxon>Fungiina</taxon>
        <taxon>Poritidae</taxon>
        <taxon>Porites</taxon>
    </lineage>
</organism>
<dbReference type="InterPro" id="IPR023211">
    <property type="entry name" value="DNA_pol_palm_dom_sf"/>
</dbReference>
<reference evidence="1 2" key="1">
    <citation type="submission" date="2022-05" db="EMBL/GenBank/DDBJ databases">
        <authorList>
            <consortium name="Genoscope - CEA"/>
            <person name="William W."/>
        </authorList>
    </citation>
    <scope>NUCLEOTIDE SEQUENCE [LARGE SCALE GENOMIC DNA]</scope>
</reference>
<keyword evidence="2" id="KW-1185">Reference proteome</keyword>
<protein>
    <recommendedName>
        <fullName evidence="3">DNA-directed DNA polymerase</fullName>
    </recommendedName>
</protein>
<evidence type="ECO:0000313" key="2">
    <source>
        <dbReference type="Proteomes" id="UP001159405"/>
    </source>
</evidence>
<dbReference type="Proteomes" id="UP001159405">
    <property type="component" value="Unassembled WGS sequence"/>
</dbReference>
<gene>
    <name evidence="1" type="ORF">PLOB_00026809</name>
</gene>
<proteinExistence type="predicted"/>
<accession>A0ABN8NQM0</accession>
<dbReference type="EMBL" id="CALNXK010000032">
    <property type="protein sequence ID" value="CAH3118631.1"/>
    <property type="molecule type" value="Genomic_DNA"/>
</dbReference>
<dbReference type="PANTHER" id="PTHR33568">
    <property type="entry name" value="DNA POLYMERASE"/>
    <property type="match status" value="1"/>
</dbReference>